<evidence type="ECO:0000313" key="2">
    <source>
        <dbReference type="Proteomes" id="UP001365128"/>
    </source>
</evidence>
<gene>
    <name evidence="1" type="ORF">IWX46DRAFT_584410</name>
</gene>
<sequence length="132" mass="15214">MSDPIHHGPNQVRLDTKADWPYWYTVIKTYAQVNNVWHLCDPDSPSRPQGMTKPVIPDRTFFLNEDDRECKLAAYATSMADYREERAAFASVTMKIIESIDGALLLMLSGIQPHPRDYLRLLTRKLMSGEWS</sequence>
<dbReference type="Proteomes" id="UP001365128">
    <property type="component" value="Unassembled WGS sequence"/>
</dbReference>
<proteinExistence type="predicted"/>
<accession>A0ABR1LIA7</accession>
<organism evidence="1 2">
    <name type="scientific">Phyllosticta citricarpa</name>
    <dbReference type="NCBI Taxonomy" id="55181"/>
    <lineage>
        <taxon>Eukaryota</taxon>
        <taxon>Fungi</taxon>
        <taxon>Dikarya</taxon>
        <taxon>Ascomycota</taxon>
        <taxon>Pezizomycotina</taxon>
        <taxon>Dothideomycetes</taxon>
        <taxon>Dothideomycetes incertae sedis</taxon>
        <taxon>Botryosphaeriales</taxon>
        <taxon>Phyllostictaceae</taxon>
        <taxon>Phyllosticta</taxon>
    </lineage>
</organism>
<dbReference type="EMBL" id="JBBPDW010000043">
    <property type="protein sequence ID" value="KAK7534454.1"/>
    <property type="molecule type" value="Genomic_DNA"/>
</dbReference>
<comment type="caution">
    <text evidence="1">The sequence shown here is derived from an EMBL/GenBank/DDBJ whole genome shotgun (WGS) entry which is preliminary data.</text>
</comment>
<keyword evidence="2" id="KW-1185">Reference proteome</keyword>
<protein>
    <submittedName>
        <fullName evidence="1">Uncharacterized protein</fullName>
    </submittedName>
</protein>
<name>A0ABR1LIA7_9PEZI</name>
<evidence type="ECO:0000313" key="1">
    <source>
        <dbReference type="EMBL" id="KAK7534454.1"/>
    </source>
</evidence>
<reference evidence="1 2" key="1">
    <citation type="submission" date="2024-04" db="EMBL/GenBank/DDBJ databases">
        <title>Phyllosticta paracitricarpa is synonymous to the EU quarantine fungus P. citricarpa based on phylogenomic analyses.</title>
        <authorList>
            <consortium name="Lawrence Berkeley National Laboratory"/>
            <person name="Van Ingen-Buijs V.A."/>
            <person name="Van Westerhoven A.C."/>
            <person name="Haridas S."/>
            <person name="Skiadas P."/>
            <person name="Martin F."/>
            <person name="Groenewald J.Z."/>
            <person name="Crous P.W."/>
            <person name="Seidl M.F."/>
        </authorList>
    </citation>
    <scope>NUCLEOTIDE SEQUENCE [LARGE SCALE GENOMIC DNA]</scope>
    <source>
        <strain evidence="1 2">CBS 122670</strain>
    </source>
</reference>